<dbReference type="InterPro" id="IPR052081">
    <property type="entry name" value="Dispatched_Hh_regulator"/>
</dbReference>
<comment type="subcellular location">
    <subcellularLocation>
        <location evidence="1">Membrane</location>
        <topology evidence="1">Multi-pass membrane protein</topology>
    </subcellularLocation>
</comment>
<keyword evidence="2 8" id="KW-0812">Transmembrane</keyword>
<dbReference type="EMBL" id="HBGN01014394">
    <property type="protein sequence ID" value="CAD9326555.1"/>
    <property type="molecule type" value="Transcribed_RNA"/>
</dbReference>
<protein>
    <recommendedName>
        <fullName evidence="9">SSD domain-containing protein</fullName>
    </recommendedName>
</protein>
<feature type="transmembrane region" description="Helical" evidence="8">
    <location>
        <begin position="73"/>
        <end position="94"/>
    </location>
</feature>
<evidence type="ECO:0000256" key="1">
    <source>
        <dbReference type="ARBA" id="ARBA00004141"/>
    </source>
</evidence>
<proteinExistence type="inferred from homology"/>
<feature type="transmembrane region" description="Helical" evidence="8">
    <location>
        <begin position="921"/>
        <end position="947"/>
    </location>
</feature>
<evidence type="ECO:0000256" key="2">
    <source>
        <dbReference type="ARBA" id="ARBA00022692"/>
    </source>
</evidence>
<dbReference type="PROSITE" id="PS50156">
    <property type="entry name" value="SSD"/>
    <property type="match status" value="2"/>
</dbReference>
<name>A0A7S2EBE6_9STRA</name>
<dbReference type="GO" id="GO:0016020">
    <property type="term" value="C:membrane"/>
    <property type="evidence" value="ECO:0007669"/>
    <property type="project" value="UniProtKB-SubCell"/>
</dbReference>
<feature type="compositionally biased region" description="Basic and acidic residues" evidence="7">
    <location>
        <begin position="1"/>
        <end position="12"/>
    </location>
</feature>
<feature type="transmembrane region" description="Helical" evidence="8">
    <location>
        <begin position="430"/>
        <end position="451"/>
    </location>
</feature>
<feature type="transmembrane region" description="Helical" evidence="8">
    <location>
        <begin position="513"/>
        <end position="534"/>
    </location>
</feature>
<feature type="domain" description="SSD" evidence="9">
    <location>
        <begin position="918"/>
        <end position="1045"/>
    </location>
</feature>
<dbReference type="SUPFAM" id="SSF82866">
    <property type="entry name" value="Multidrug efflux transporter AcrB transmembrane domain"/>
    <property type="match status" value="2"/>
</dbReference>
<dbReference type="PANTHER" id="PTHR45951:SF7">
    <property type="entry name" value="SSD DOMAIN-CONTAINING PROTEIN"/>
    <property type="match status" value="1"/>
</dbReference>
<organism evidence="10">
    <name type="scientific">Ditylum brightwellii</name>
    <dbReference type="NCBI Taxonomy" id="49249"/>
    <lineage>
        <taxon>Eukaryota</taxon>
        <taxon>Sar</taxon>
        <taxon>Stramenopiles</taxon>
        <taxon>Ochrophyta</taxon>
        <taxon>Bacillariophyta</taxon>
        <taxon>Mediophyceae</taxon>
        <taxon>Lithodesmiophycidae</taxon>
        <taxon>Lithodesmiales</taxon>
        <taxon>Lithodesmiaceae</taxon>
        <taxon>Ditylum</taxon>
    </lineage>
</organism>
<feature type="region of interest" description="Disordered" evidence="7">
    <location>
        <begin position="1"/>
        <end position="37"/>
    </location>
</feature>
<evidence type="ECO:0000256" key="6">
    <source>
        <dbReference type="ARBA" id="ARBA00038046"/>
    </source>
</evidence>
<evidence type="ECO:0000256" key="8">
    <source>
        <dbReference type="SAM" id="Phobius"/>
    </source>
</evidence>
<dbReference type="AlphaFoldDB" id="A0A7S2EBE6"/>
<reference evidence="10" key="1">
    <citation type="submission" date="2021-01" db="EMBL/GenBank/DDBJ databases">
        <authorList>
            <person name="Corre E."/>
            <person name="Pelletier E."/>
            <person name="Niang G."/>
            <person name="Scheremetjew M."/>
            <person name="Finn R."/>
            <person name="Kale V."/>
            <person name="Holt S."/>
            <person name="Cochrane G."/>
            <person name="Meng A."/>
            <person name="Brown T."/>
            <person name="Cohen L."/>
        </authorList>
    </citation>
    <scope>NUCLEOTIDE SEQUENCE</scope>
    <source>
        <strain evidence="10">Pop2</strain>
    </source>
</reference>
<feature type="transmembrane region" description="Helical" evidence="8">
    <location>
        <begin position="953"/>
        <end position="974"/>
    </location>
</feature>
<keyword evidence="5" id="KW-0325">Glycoprotein</keyword>
<dbReference type="InterPro" id="IPR000731">
    <property type="entry name" value="SSD"/>
</dbReference>
<dbReference type="Pfam" id="PF12349">
    <property type="entry name" value="Sterol-sensing"/>
    <property type="match status" value="1"/>
</dbReference>
<dbReference type="Gene3D" id="1.20.1640.10">
    <property type="entry name" value="Multidrug efflux transporter AcrB transmembrane domain"/>
    <property type="match status" value="2"/>
</dbReference>
<evidence type="ECO:0000256" key="3">
    <source>
        <dbReference type="ARBA" id="ARBA00022989"/>
    </source>
</evidence>
<feature type="compositionally biased region" description="Acidic residues" evidence="7">
    <location>
        <begin position="13"/>
        <end position="31"/>
    </location>
</feature>
<dbReference type="InterPro" id="IPR053958">
    <property type="entry name" value="HMGCR/SNAP/NPC1-like_SSD"/>
</dbReference>
<feature type="transmembrane region" description="Helical" evidence="8">
    <location>
        <begin position="540"/>
        <end position="566"/>
    </location>
</feature>
<keyword evidence="3 8" id="KW-1133">Transmembrane helix</keyword>
<keyword evidence="4 8" id="KW-0472">Membrane</keyword>
<feature type="transmembrane region" description="Helical" evidence="8">
    <location>
        <begin position="995"/>
        <end position="1017"/>
    </location>
</feature>
<gene>
    <name evidence="10" type="ORF">DBRI1063_LOCUS9210</name>
</gene>
<accession>A0A7S2EBE6</accession>
<evidence type="ECO:0000313" key="10">
    <source>
        <dbReference type="EMBL" id="CAD9326555.1"/>
    </source>
</evidence>
<dbReference type="PANTHER" id="PTHR45951">
    <property type="entry name" value="PROTEIN DISPATCHED-RELATED"/>
    <property type="match status" value="1"/>
</dbReference>
<feature type="transmembrane region" description="Helical" evidence="8">
    <location>
        <begin position="892"/>
        <end position="914"/>
    </location>
</feature>
<feature type="transmembrane region" description="Helical" evidence="8">
    <location>
        <begin position="627"/>
        <end position="645"/>
    </location>
</feature>
<feature type="transmembrane region" description="Helical" evidence="8">
    <location>
        <begin position="463"/>
        <end position="483"/>
    </location>
</feature>
<evidence type="ECO:0000256" key="7">
    <source>
        <dbReference type="SAM" id="MobiDB-lite"/>
    </source>
</evidence>
<sequence length="1055" mass="119348">MASSSLKDKDEGNYVDDVENFDEEEEEENLDPVEQKPRNRSFIARASTTGKSTFFSDQHGNLKFVNVIVRHPICIFFTFFAICIFCTLVLSRLVRREGQNPITEDTNAYDIYDARSIAYDSLRIAKEDVEDFYETNSRRLRKLEGQQVQEDVGDRMIWIYKAKTEDGLFTNDAIPIMRAAEATILEHEDYEKYCVLEYDLVDETTGETLPPQCEKPLSVMNIYYASEWNSTAAAEVISEFKTNPSSVDLYNRLAPCLDFSLFCDEILGTVSANATAWAEDMKVKIDSIIENWDGKGDLNPNVEQVTEFIAYMNLLFSKSFNVVFYLDSEFSLDNQKSMFSRSFFSWGQLLEGTDDEDESEEQLKEFVLDNLVEEWDKFTASDNNPVVQSYYFMGSLIFDIILRILSNDGLKAVASLLAVFFYLRFMLGSWFLAAVGMFEIFMSLPLAWLYFSYIFQIKYFSSLNTLCIFIVTAIGADDIFVFMDSYKQSAGMGPEVLKDLETRMSWVYRRSGSAMLLTSATTCLAFLTTLFSPIAGTRSFGVFAAFVILLDYVLVMTLFCTSVVIYHDRFETKKWCCNCSFWSKCDPTPTEKAIEDYQNGVELKTDPISRFFKEKFGPFMLNARNRIIIGVVLIAWIIVAAIFSSKLEPTTTAEQFLDDDHPLQIGATILTENFPQTQEDRSSKVHFIWGLDEVDRAGVNQLLDPENVGTASFNSEFTFDAQCQTAILSACDMLASDPDLKEFILLRDGSRSIDCFVQELGAFNVDSNANCLDVRIGDWQDEDWQVSSDNLTTTMEAFVSKRACEPDGQSVRNYYQNSMGWDGSGLRYAGISIESSILNERRVLAEDTVRVHYDKFIQVAEKFDENVGKACKTKTIMTDLDQKFVFMNNQRIYRTSAVSSSMIGVLVSFVVIFIATRKLHLAFFATVSIFSVLISVIGAVTIAGWTLGVIEAILFGILAGFSVDYVIHLAHAYSHAEGDVEERVMAAYAEMGTSVFSGMLTSVVASIPLFFCTLTFFAKFGTFLCLTILFSWIFANLGFMGLLATFKISMDRKCL</sequence>
<evidence type="ECO:0000256" key="4">
    <source>
        <dbReference type="ARBA" id="ARBA00023136"/>
    </source>
</evidence>
<evidence type="ECO:0000259" key="9">
    <source>
        <dbReference type="PROSITE" id="PS50156"/>
    </source>
</evidence>
<dbReference type="GO" id="GO:0022857">
    <property type="term" value="F:transmembrane transporter activity"/>
    <property type="evidence" value="ECO:0007669"/>
    <property type="project" value="TreeGrafter"/>
</dbReference>
<feature type="domain" description="SSD" evidence="9">
    <location>
        <begin position="420"/>
        <end position="565"/>
    </location>
</feature>
<comment type="similarity">
    <text evidence="6">Belongs to the dispatched family.</text>
</comment>
<evidence type="ECO:0000256" key="5">
    <source>
        <dbReference type="ARBA" id="ARBA00023180"/>
    </source>
</evidence>
<feature type="transmembrane region" description="Helical" evidence="8">
    <location>
        <begin position="1023"/>
        <end position="1046"/>
    </location>
</feature>